<organism evidence="5 8">
    <name type="scientific">Methanohalophilus portucalensis FDF-1</name>
    <dbReference type="NCBI Taxonomy" id="523843"/>
    <lineage>
        <taxon>Archaea</taxon>
        <taxon>Methanobacteriati</taxon>
        <taxon>Methanobacteriota</taxon>
        <taxon>Stenosarchaea group</taxon>
        <taxon>Methanomicrobia</taxon>
        <taxon>Methanosarcinales</taxon>
        <taxon>Methanosarcinaceae</taxon>
        <taxon>Methanohalophilus</taxon>
    </lineage>
</organism>
<dbReference type="SUPFAM" id="SSF116734">
    <property type="entry name" value="DNA methylase specificity domain"/>
    <property type="match status" value="2"/>
</dbReference>
<dbReference type="GO" id="GO:0004519">
    <property type="term" value="F:endonuclease activity"/>
    <property type="evidence" value="ECO:0007669"/>
    <property type="project" value="UniProtKB-KW"/>
</dbReference>
<evidence type="ECO:0000313" key="9">
    <source>
        <dbReference type="Proteomes" id="UP000193969"/>
    </source>
</evidence>
<reference evidence="7" key="2">
    <citation type="submission" date="2017-04" db="EMBL/GenBank/DDBJ databases">
        <authorList>
            <person name="Afonso C.L."/>
            <person name="Miller P.J."/>
            <person name="Scott M.A."/>
            <person name="Spackman E."/>
            <person name="Goraichik I."/>
            <person name="Dimitrov K.M."/>
            <person name="Suarez D.L."/>
            <person name="Swayne D.E."/>
        </authorList>
    </citation>
    <scope>NUCLEOTIDE SEQUENCE [LARGE SCALE GENOMIC DNA]</scope>
    <source>
        <strain evidence="7">FDF-1</strain>
    </source>
</reference>
<dbReference type="EMBL" id="RJJH01000001">
    <property type="protein sequence ID" value="RNI13230.1"/>
    <property type="molecule type" value="Genomic_DNA"/>
</dbReference>
<accession>A0A1L9C6E6</accession>
<dbReference type="Proteomes" id="UP000185713">
    <property type="component" value="Unassembled WGS sequence"/>
</dbReference>
<sequence>MQRELPEGWNKFKLGELTRIRTGKLDVNAQDINGKYPFFTCSQKVYSIDFYDYDCECVLVAGNGDLNVKYYNGKFNAYQRTYIIESLDQRILDVKYLYYFLNKYISILRNKSIGGVIKYIKLGYLKDIKIPIPKLEIQKKIVYILEKSEDTKRLRAQADELTQQLLQSLFLEMFGDPANNPNGFDQVKLGDIGDVSSGLTLNGQRRNNKQNLYPYLRVANVFRNKFNLSEIKYIHVSNSELDRFLLKKNDVLIVEGHGNIEEIGRSAVWNGQISNCVHQNHIIKVRLNEKYISPFFVSYFLNMYGNNGYFSSKSRTTSGLNTISTNKVKNTKVCLPPIGLQKKFERIVVNMKQIQDIQKPSKQHIENLFNSLVQKAFKGELIK</sequence>
<keyword evidence="5" id="KW-0540">Nuclease</keyword>
<dbReference type="Proteomes" id="UP000278252">
    <property type="component" value="Unassembled WGS sequence"/>
</dbReference>
<keyword evidence="3" id="KW-0238">DNA-binding</keyword>
<reference evidence="6 10" key="4">
    <citation type="submission" date="2018-10" db="EMBL/GenBank/DDBJ databases">
        <title>Cultivation of a novel Methanohalophilus strain from Kebrit Deep of the Red Sea and a genomic comparison of members of the genus Methanohalophilus.</title>
        <authorList>
            <person name="Guan Y."/>
            <person name="Ngugi D.K."/>
            <person name="Stingl U."/>
        </authorList>
    </citation>
    <scope>NUCLEOTIDE SEQUENCE [LARGE SCALE GENOMIC DNA]</scope>
    <source>
        <strain evidence="6 10">DSM 7471</strain>
    </source>
</reference>
<evidence type="ECO:0000256" key="2">
    <source>
        <dbReference type="ARBA" id="ARBA00022747"/>
    </source>
</evidence>
<dbReference type="EMBL" id="JWTK01000002">
    <property type="protein sequence ID" value="OJH49968.1"/>
    <property type="molecule type" value="Genomic_DNA"/>
</dbReference>
<keyword evidence="2" id="KW-0680">Restriction system</keyword>
<dbReference type="AlphaFoldDB" id="A0A1L9C6E6"/>
<evidence type="ECO:0000256" key="3">
    <source>
        <dbReference type="ARBA" id="ARBA00023125"/>
    </source>
</evidence>
<feature type="domain" description="Type I restriction modification DNA specificity" evidence="4">
    <location>
        <begin position="182"/>
        <end position="366"/>
    </location>
</feature>
<comment type="similarity">
    <text evidence="1">Belongs to the type-I restriction system S methylase family.</text>
</comment>
<dbReference type="InterPro" id="IPR044946">
    <property type="entry name" value="Restrct_endonuc_typeI_TRD_sf"/>
</dbReference>
<evidence type="ECO:0000256" key="1">
    <source>
        <dbReference type="ARBA" id="ARBA00010923"/>
    </source>
</evidence>
<evidence type="ECO:0000313" key="5">
    <source>
        <dbReference type="EMBL" id="OJH49968.1"/>
    </source>
</evidence>
<evidence type="ECO:0000313" key="7">
    <source>
        <dbReference type="EMBL" id="SMH32488.1"/>
    </source>
</evidence>
<dbReference type="InterPro" id="IPR052021">
    <property type="entry name" value="Type-I_RS_S_subunit"/>
</dbReference>
<keyword evidence="5" id="KW-0255">Endonuclease</keyword>
<protein>
    <submittedName>
        <fullName evidence="5">Restriction endonuclease S subunits-like protein</fullName>
    </submittedName>
    <submittedName>
        <fullName evidence="7">Type I restriction enzyme, S subunit</fullName>
    </submittedName>
</protein>
<dbReference type="InterPro" id="IPR000055">
    <property type="entry name" value="Restrct_endonuc_typeI_TRD"/>
</dbReference>
<evidence type="ECO:0000313" key="6">
    <source>
        <dbReference type="EMBL" id="RNI13230.1"/>
    </source>
</evidence>
<gene>
    <name evidence="6" type="ORF">EFE41_01195</name>
    <name evidence="5" type="ORF">MPF_0762</name>
    <name evidence="7" type="ORF">SAMN06264941_0588</name>
</gene>
<reference evidence="9" key="3">
    <citation type="submission" date="2017-04" db="EMBL/GenBank/DDBJ databases">
        <authorList>
            <person name="Varghese N."/>
            <person name="Submissions S."/>
        </authorList>
    </citation>
    <scope>NUCLEOTIDE SEQUENCE [LARGE SCALE GENOMIC DNA]</scope>
    <source>
        <strain evidence="9">FDF-1</strain>
    </source>
</reference>
<keyword evidence="9" id="KW-1185">Reference proteome</keyword>
<dbReference type="OrthoDB" id="84651at2157"/>
<dbReference type="RefSeq" id="WP_072359161.1">
    <property type="nucleotide sequence ID" value="NZ_FXBN01000001.1"/>
</dbReference>
<dbReference type="GO" id="GO:0009307">
    <property type="term" value="P:DNA restriction-modification system"/>
    <property type="evidence" value="ECO:0007669"/>
    <property type="project" value="UniProtKB-KW"/>
</dbReference>
<dbReference type="EMBL" id="FXBN01000001">
    <property type="protein sequence ID" value="SMH32488.1"/>
    <property type="molecule type" value="Genomic_DNA"/>
</dbReference>
<proteinExistence type="inferred from homology"/>
<dbReference type="GO" id="GO:0003677">
    <property type="term" value="F:DNA binding"/>
    <property type="evidence" value="ECO:0007669"/>
    <property type="project" value="UniProtKB-KW"/>
</dbReference>
<dbReference type="CDD" id="cd17253">
    <property type="entry name" value="RMtype1_S_Eco933I-TRD2-CR2_like"/>
    <property type="match status" value="1"/>
</dbReference>
<dbReference type="PANTHER" id="PTHR30408">
    <property type="entry name" value="TYPE-1 RESTRICTION ENZYME ECOKI SPECIFICITY PROTEIN"/>
    <property type="match status" value="1"/>
</dbReference>
<evidence type="ECO:0000259" key="4">
    <source>
        <dbReference type="Pfam" id="PF01420"/>
    </source>
</evidence>
<dbReference type="STRING" id="523843.SAMN06264941_0588"/>
<evidence type="ECO:0000313" key="10">
    <source>
        <dbReference type="Proteomes" id="UP000278252"/>
    </source>
</evidence>
<keyword evidence="5" id="KW-0378">Hydrolase</keyword>
<feature type="domain" description="Type I restriction modification DNA specificity" evidence="4">
    <location>
        <begin position="6"/>
        <end position="155"/>
    </location>
</feature>
<dbReference type="PANTHER" id="PTHR30408:SF12">
    <property type="entry name" value="TYPE I RESTRICTION ENZYME MJAVIII SPECIFICITY SUBUNIT"/>
    <property type="match status" value="1"/>
</dbReference>
<name>A0A1L9C6E6_9EURY</name>
<reference evidence="5 8" key="1">
    <citation type="submission" date="2014-12" db="EMBL/GenBank/DDBJ databases">
        <title>The genome sequence of Methanohalophilus portucalensis strain FDF1.</title>
        <authorList>
            <person name="Lai M.-C."/>
            <person name="Lai S.-J."/>
        </authorList>
    </citation>
    <scope>NUCLEOTIDE SEQUENCE [LARGE SCALE GENOMIC DNA]</scope>
    <source>
        <strain evidence="5 8">FDF-1</strain>
    </source>
</reference>
<dbReference type="Proteomes" id="UP000193969">
    <property type="component" value="Unassembled WGS sequence"/>
</dbReference>
<dbReference type="Gene3D" id="3.90.220.20">
    <property type="entry name" value="DNA methylase specificity domains"/>
    <property type="match status" value="2"/>
</dbReference>
<dbReference type="Pfam" id="PF01420">
    <property type="entry name" value="Methylase_S"/>
    <property type="match status" value="2"/>
</dbReference>
<evidence type="ECO:0000313" key="8">
    <source>
        <dbReference type="Proteomes" id="UP000185713"/>
    </source>
</evidence>